<proteinExistence type="inferred from homology"/>
<keyword evidence="4" id="KW-0720">Serine protease</keyword>
<evidence type="ECO:0000313" key="9">
    <source>
        <dbReference type="Proteomes" id="UP000887116"/>
    </source>
</evidence>
<protein>
    <submittedName>
        <fullName evidence="8">Dipeptidyl peptidase 9</fullName>
    </submittedName>
</protein>
<dbReference type="PANTHER" id="PTHR11731">
    <property type="entry name" value="PROTEASE FAMILY S9B,C DIPEPTIDYL-PEPTIDASE IV-RELATED"/>
    <property type="match status" value="1"/>
</dbReference>
<evidence type="ECO:0000256" key="2">
    <source>
        <dbReference type="ARBA" id="ARBA00022670"/>
    </source>
</evidence>
<dbReference type="GO" id="GO:0008236">
    <property type="term" value="F:serine-type peptidase activity"/>
    <property type="evidence" value="ECO:0007669"/>
    <property type="project" value="UniProtKB-KW"/>
</dbReference>
<dbReference type="InterPro" id="IPR050278">
    <property type="entry name" value="Serine_Prot_S9B/DPPIV"/>
</dbReference>
<feature type="domain" description="Dipeptidyl peptidase 8 /9 ,N-terminal" evidence="7">
    <location>
        <begin position="66"/>
        <end position="171"/>
    </location>
</feature>
<dbReference type="Pfam" id="PF00326">
    <property type="entry name" value="Peptidase_S9"/>
    <property type="match status" value="1"/>
</dbReference>
<keyword evidence="3" id="KW-0378">Hydrolase</keyword>
<feature type="domain" description="Peptidase S9 prolyl oligopeptidase catalytic" evidence="5">
    <location>
        <begin position="687"/>
        <end position="888"/>
    </location>
</feature>
<comment type="similarity">
    <text evidence="1">Belongs to the peptidase S9B family. DPPIV subfamily.</text>
</comment>
<dbReference type="Pfam" id="PF00930">
    <property type="entry name" value="DPPIV_N"/>
    <property type="match status" value="1"/>
</dbReference>
<dbReference type="Gene3D" id="3.40.50.1820">
    <property type="entry name" value="alpha/beta hydrolase"/>
    <property type="match status" value="1"/>
</dbReference>
<evidence type="ECO:0000256" key="4">
    <source>
        <dbReference type="ARBA" id="ARBA00022825"/>
    </source>
</evidence>
<dbReference type="Pfam" id="PF19520">
    <property type="entry name" value="Dpp_8_9_N"/>
    <property type="match status" value="1"/>
</dbReference>
<dbReference type="GO" id="GO:0008239">
    <property type="term" value="F:dipeptidyl-peptidase activity"/>
    <property type="evidence" value="ECO:0007669"/>
    <property type="project" value="TreeGrafter"/>
</dbReference>
<evidence type="ECO:0000256" key="3">
    <source>
        <dbReference type="ARBA" id="ARBA00022801"/>
    </source>
</evidence>
<dbReference type="GO" id="GO:0006508">
    <property type="term" value="P:proteolysis"/>
    <property type="evidence" value="ECO:0007669"/>
    <property type="project" value="UniProtKB-KW"/>
</dbReference>
<comment type="caution">
    <text evidence="8">The sequence shown here is derived from an EMBL/GenBank/DDBJ whole genome shotgun (WGS) entry which is preliminary data.</text>
</comment>
<dbReference type="AlphaFoldDB" id="A0A8X6F7B0"/>
<dbReference type="Gene3D" id="2.140.10.30">
    <property type="entry name" value="Dipeptidylpeptidase IV, N-terminal domain"/>
    <property type="match status" value="1"/>
</dbReference>
<reference evidence="8" key="1">
    <citation type="submission" date="2020-07" db="EMBL/GenBank/DDBJ databases">
        <title>Multicomponent nature underlies the extraordinary mechanical properties of spider dragline silk.</title>
        <authorList>
            <person name="Kono N."/>
            <person name="Nakamura H."/>
            <person name="Mori M."/>
            <person name="Yoshida Y."/>
            <person name="Ohtoshi R."/>
            <person name="Malay A.D."/>
            <person name="Moran D.A.P."/>
            <person name="Tomita M."/>
            <person name="Numata K."/>
            <person name="Arakawa K."/>
        </authorList>
    </citation>
    <scope>NUCLEOTIDE SEQUENCE</scope>
</reference>
<dbReference type="Proteomes" id="UP000887116">
    <property type="component" value="Unassembled WGS sequence"/>
</dbReference>
<evidence type="ECO:0000259" key="5">
    <source>
        <dbReference type="Pfam" id="PF00326"/>
    </source>
</evidence>
<name>A0A8X6F7B0_TRICU</name>
<dbReference type="PANTHER" id="PTHR11731:SF193">
    <property type="entry name" value="DIPEPTIDYL PEPTIDASE 9"/>
    <property type="match status" value="1"/>
</dbReference>
<keyword evidence="2" id="KW-0645">Protease</keyword>
<dbReference type="OrthoDB" id="16520at2759"/>
<dbReference type="SUPFAM" id="SSF53474">
    <property type="entry name" value="alpha/beta-Hydrolases"/>
    <property type="match status" value="1"/>
</dbReference>
<dbReference type="InterPro" id="IPR045785">
    <property type="entry name" value="Dpp_8/9_N"/>
</dbReference>
<accession>A0A8X6F7B0</accession>
<keyword evidence="9" id="KW-1185">Reference proteome</keyword>
<dbReference type="InterPro" id="IPR002469">
    <property type="entry name" value="Peptidase_S9B_N"/>
</dbReference>
<evidence type="ECO:0000259" key="6">
    <source>
        <dbReference type="Pfam" id="PF00930"/>
    </source>
</evidence>
<evidence type="ECO:0000313" key="8">
    <source>
        <dbReference type="EMBL" id="GFQ73045.1"/>
    </source>
</evidence>
<gene>
    <name evidence="8" type="primary">DPP9</name>
    <name evidence="8" type="ORF">TNCT_648721</name>
</gene>
<dbReference type="EMBL" id="BMAO01001395">
    <property type="protein sequence ID" value="GFQ73045.1"/>
    <property type="molecule type" value="Genomic_DNA"/>
</dbReference>
<organism evidence="8 9">
    <name type="scientific">Trichonephila clavata</name>
    <name type="common">Joro spider</name>
    <name type="synonym">Nephila clavata</name>
    <dbReference type="NCBI Taxonomy" id="2740835"/>
    <lineage>
        <taxon>Eukaryota</taxon>
        <taxon>Metazoa</taxon>
        <taxon>Ecdysozoa</taxon>
        <taxon>Arthropoda</taxon>
        <taxon>Chelicerata</taxon>
        <taxon>Arachnida</taxon>
        <taxon>Araneae</taxon>
        <taxon>Araneomorphae</taxon>
        <taxon>Entelegynae</taxon>
        <taxon>Araneoidea</taxon>
        <taxon>Nephilidae</taxon>
        <taxon>Trichonephila</taxon>
    </lineage>
</organism>
<evidence type="ECO:0000256" key="1">
    <source>
        <dbReference type="ARBA" id="ARBA00010036"/>
    </source>
</evidence>
<dbReference type="InterPro" id="IPR029058">
    <property type="entry name" value="AB_hydrolase_fold"/>
</dbReference>
<evidence type="ECO:0000259" key="7">
    <source>
        <dbReference type="Pfam" id="PF19520"/>
    </source>
</evidence>
<dbReference type="InterPro" id="IPR001375">
    <property type="entry name" value="Peptidase_S9_cat"/>
</dbReference>
<feature type="domain" description="Dipeptidylpeptidase IV N-terminal" evidence="6">
    <location>
        <begin position="210"/>
        <end position="595"/>
    </location>
</feature>
<sequence length="888" mass="102102">MDMGSWRSPLPSTLNREVAGFDFLVWWDIDSELERSVSRKDLKRPRVMEVDLGGEEITNHRKSNGKKKSWTELKKEVRNVRRQLSSISAKVPSYFEFKEIVAENESRFYRIYFLSTQASGRETTLLYCDVPVDCTKSKPETFQWQPLLESSFQAQGHYSREEQMQLERKRVVICGITSFDYQPSSGRFVFPASGSVFYCDDDQIQPTPLYPHELKHSVPISSHLNPQMCPWNPNLVAYINNCDICVHNIVSSHDIRLTFTRNGSTDVSKEPLSAGIPSYITQEEFNRYTGFWWQPVAVPIGSDIYRILYEEVNERDVELLYLPCFGDEKDVEIFRFPRAGTKNARSTLKMIEFRLTSTNQIEVLPTLELKETLPSLCPEMEYLVRAGWTPDGKYVWAAVIDRPQAHEYLVLLPYSSFVPYKPTKEIYANHIEITPVAQVIYEEVSQVWINVTDILYFFTQENPHEITFLWGSEETGFRHLYIITVELLMVGECGITNSRDKRGAAELSKRIKKKIPLTSGEWEVLELDVWVNEKKRLVYFTGLKDSPLERHLYVVDMDNPQEPLRLSSSGFSHNIAMNDEYTVFVSIQSSVNQPPFGQVYQIYYSSNYPYKVSVQALGYFLEPSPVPSSYRQPELFSHRLQSGHLIYGMLFKPPNMKLGEKYPTVLTIYGGPEVQLVTNNFKGMRYLRQYLLSSEGYVVLSIDCRGSRHRGVAFESHIKGRMGTVEIADQVEVLLWLSETTGIIDLSRVAVHGWSYGGYLSLMGLIQRPDIFKIAIAGAPVTSWMLYDTGYTERYMGTPETNATGYSTGSVIANVNHFPDEENRLLIIHGMRDENVHFAHSSQLISALIKAGKPYQLQIYPSERHSLRHLDTSEHYETTLLSFLQQHL</sequence>
<dbReference type="SUPFAM" id="SSF82171">
    <property type="entry name" value="DPP6 N-terminal domain-like"/>
    <property type="match status" value="1"/>
</dbReference>